<dbReference type="GO" id="GO:0008360">
    <property type="term" value="P:regulation of cell shape"/>
    <property type="evidence" value="ECO:0007669"/>
    <property type="project" value="UniProtKB-KW"/>
</dbReference>
<dbReference type="CDD" id="cd01750">
    <property type="entry name" value="GATase1_CobQ"/>
    <property type="match status" value="1"/>
</dbReference>
<dbReference type="Gene3D" id="3.40.50.880">
    <property type="match status" value="1"/>
</dbReference>
<comment type="catalytic activity">
    <reaction evidence="2">
        <text>L-glutamine + H2O = L-glutamate + NH4(+)</text>
        <dbReference type="Rhea" id="RHEA:15889"/>
        <dbReference type="ChEBI" id="CHEBI:15377"/>
        <dbReference type="ChEBI" id="CHEBI:28938"/>
        <dbReference type="ChEBI" id="CHEBI:29985"/>
        <dbReference type="ChEBI" id="CHEBI:58359"/>
        <dbReference type="EC" id="3.5.1.2"/>
    </reaction>
</comment>
<gene>
    <name evidence="4" type="primary">cobQ1</name>
    <name evidence="2" type="synonym">gatD</name>
    <name evidence="4" type="ORF">AXFE_01450</name>
</gene>
<reference evidence="4 5" key="1">
    <citation type="submission" date="2015-01" db="EMBL/GenBank/DDBJ databases">
        <title>Draft genome of the acidophilic iron oxidizer Acidithrix ferrooxidans strain Py-F3.</title>
        <authorList>
            <person name="Poehlein A."/>
            <person name="Eisen S."/>
            <person name="Schloemann M."/>
            <person name="Johnson B.D."/>
            <person name="Daniel R."/>
            <person name="Muehling M."/>
        </authorList>
    </citation>
    <scope>NUCLEOTIDE SEQUENCE [LARGE SCALE GENOMIC DNA]</scope>
    <source>
        <strain evidence="4 5">Py-F3</strain>
    </source>
</reference>
<feature type="binding site" evidence="2">
    <location>
        <position position="129"/>
    </location>
    <ligand>
        <name>substrate</name>
    </ligand>
</feature>
<dbReference type="RefSeq" id="WP_052603992.1">
    <property type="nucleotide sequence ID" value="NZ_JXYS01000002.1"/>
</dbReference>
<feature type="domain" description="CobB/CobQ-like glutamine amidotransferase" evidence="3">
    <location>
        <begin position="7"/>
        <end position="201"/>
    </location>
</feature>
<proteinExistence type="inferred from homology"/>
<comment type="pathway">
    <text evidence="2">Cell wall biogenesis; peptidoglycan biosynthesis.</text>
</comment>
<protein>
    <recommendedName>
        <fullName evidence="2">Lipid II isoglutaminyl synthase (glutamine-hydrolyzing) subunit GatD</fullName>
        <ecNumber evidence="2">6.3.5.13</ecNumber>
    </recommendedName>
    <alternativeName>
        <fullName evidence="2">Lipid II isoglutaminyl synthase glutaminase subunit</fullName>
        <ecNumber evidence="2">3.5.1.2</ecNumber>
    </alternativeName>
</protein>
<sequence length="262" mass="28644">MATSKFKVVLVYPDLLGTYGDSGNAEILVRRATLRGVDAELRVVHSQERLDDSGDVYVLGGGEDGPQQAAVDALRRDGVLKEVHQQGRQILAICAGFQIIGESFATSDVDNVPGLGLIPVVTRRGRQRRCVGELLCEASSELGIALLSGYENHGGQTEILDGNPLGRVIRGVGNRYEDTQDGYLSDNVIASYAHGPLLARNPALADRLLERVHGLELESLRRRDIGIEAENLRRERIKEVQGNKGSVRTLMRRLTQPNSRTV</sequence>
<comment type="caution">
    <text evidence="4">The sequence shown here is derived from an EMBL/GenBank/DDBJ whole genome shotgun (WGS) entry which is preliminary data.</text>
</comment>
<feature type="active site" description="Nucleophile" evidence="2">
    <location>
        <position position="94"/>
    </location>
</feature>
<evidence type="ECO:0000256" key="2">
    <source>
        <dbReference type="HAMAP-Rule" id="MF_02213"/>
    </source>
</evidence>
<dbReference type="InterPro" id="IPR043702">
    <property type="entry name" value="Lipid_II_synth_GatD"/>
</dbReference>
<dbReference type="InterPro" id="IPR033949">
    <property type="entry name" value="CobQ_GATase1"/>
</dbReference>
<dbReference type="AlphaFoldDB" id="A0A0D8HPA5"/>
<dbReference type="GO" id="GO:0140282">
    <property type="term" value="F:carbon-nitrogen ligase activity on lipid II"/>
    <property type="evidence" value="ECO:0007669"/>
    <property type="project" value="UniProtKB-UniRule"/>
</dbReference>
<keyword evidence="2" id="KW-0573">Peptidoglycan synthesis</keyword>
<dbReference type="UniPathway" id="UPA00219"/>
<dbReference type="PANTHER" id="PTHR21343:SF9">
    <property type="entry name" value="LIPID II ISOGLUTAMINYL SYNTHASE (GLUTAMINE-HYDROLYZING) SUBUNIT GATD"/>
    <property type="match status" value="1"/>
</dbReference>
<dbReference type="Pfam" id="PF07685">
    <property type="entry name" value="GATase_3"/>
    <property type="match status" value="1"/>
</dbReference>
<keyword evidence="5" id="KW-1185">Reference proteome</keyword>
<evidence type="ECO:0000259" key="3">
    <source>
        <dbReference type="Pfam" id="PF07685"/>
    </source>
</evidence>
<comment type="similarity">
    <text evidence="2">Belongs to the CobB/CobQ family. GatD subfamily.</text>
</comment>
<dbReference type="EC" id="6.3.5.13" evidence="2"/>
<dbReference type="InterPro" id="IPR011698">
    <property type="entry name" value="GATase_3"/>
</dbReference>
<organism evidence="4 5">
    <name type="scientific">Acidithrix ferrooxidans</name>
    <dbReference type="NCBI Taxonomy" id="1280514"/>
    <lineage>
        <taxon>Bacteria</taxon>
        <taxon>Bacillati</taxon>
        <taxon>Actinomycetota</taxon>
        <taxon>Acidimicrobiia</taxon>
        <taxon>Acidimicrobiales</taxon>
        <taxon>Acidimicrobiaceae</taxon>
        <taxon>Acidithrix</taxon>
    </lineage>
</organism>
<keyword evidence="2" id="KW-0436">Ligase</keyword>
<comment type="catalytic activity">
    <reaction evidence="2">
        <text>beta-D-GlcNAc-(1-&gt;4)-Mur2Ac(oyl-L-Ala-gamma-D-Glu-L-Lys-D-Ala-D-Ala)-di-trans,octa-cis-undecaprenyl diphosphate + L-glutamine + ATP + H2O = beta-D-GlcNAc-(1-&gt;4)-Mur2Ac(oyl-L-Ala-D-isoglutaminyl-L-Lys-D-Ala-D-Ala)-di-trans,octa-cis-undecaprenyl diphosphate + L-glutamate + ADP + phosphate + H(+)</text>
        <dbReference type="Rhea" id="RHEA:57928"/>
        <dbReference type="ChEBI" id="CHEBI:15377"/>
        <dbReference type="ChEBI" id="CHEBI:15378"/>
        <dbReference type="ChEBI" id="CHEBI:29985"/>
        <dbReference type="ChEBI" id="CHEBI:30616"/>
        <dbReference type="ChEBI" id="CHEBI:43474"/>
        <dbReference type="ChEBI" id="CHEBI:58359"/>
        <dbReference type="ChEBI" id="CHEBI:60033"/>
        <dbReference type="ChEBI" id="CHEBI:62233"/>
        <dbReference type="ChEBI" id="CHEBI:456216"/>
        <dbReference type="EC" id="6.3.5.13"/>
    </reaction>
</comment>
<comment type="subunit">
    <text evidence="2">Forms a heterodimer with MurT.</text>
</comment>
<dbReference type="GO" id="GO:0009252">
    <property type="term" value="P:peptidoglycan biosynthetic process"/>
    <property type="evidence" value="ECO:0007669"/>
    <property type="project" value="UniProtKB-UniRule"/>
</dbReference>
<dbReference type="GO" id="GO:0071555">
    <property type="term" value="P:cell wall organization"/>
    <property type="evidence" value="ECO:0007669"/>
    <property type="project" value="UniProtKB-KW"/>
</dbReference>
<evidence type="ECO:0000313" key="5">
    <source>
        <dbReference type="Proteomes" id="UP000032360"/>
    </source>
</evidence>
<accession>A0A0D8HPA5</accession>
<dbReference type="GO" id="GO:0009236">
    <property type="term" value="P:cobalamin biosynthetic process"/>
    <property type="evidence" value="ECO:0007669"/>
    <property type="project" value="InterPro"/>
</dbReference>
<evidence type="ECO:0000256" key="1">
    <source>
        <dbReference type="ARBA" id="ARBA00022962"/>
    </source>
</evidence>
<comment type="function">
    <text evidence="2">The lipid II isoglutaminyl synthase complex catalyzes the formation of alpha-D-isoglutamine in the cell wall lipid II stem peptide. The GatD subunit catalyzes the hydrolysis of glutamine to glutamate and ammonia. The resulting ammonia molecule is channeled to the active site of MurT.</text>
</comment>
<dbReference type="InterPro" id="IPR029062">
    <property type="entry name" value="Class_I_gatase-like"/>
</dbReference>
<dbReference type="GO" id="GO:0004359">
    <property type="term" value="F:glutaminase activity"/>
    <property type="evidence" value="ECO:0007669"/>
    <property type="project" value="UniProtKB-UniRule"/>
</dbReference>
<evidence type="ECO:0000313" key="4">
    <source>
        <dbReference type="EMBL" id="KJF18941.1"/>
    </source>
</evidence>
<dbReference type="SUPFAM" id="SSF52317">
    <property type="entry name" value="Class I glutamine amidotransferase-like"/>
    <property type="match status" value="1"/>
</dbReference>
<dbReference type="EC" id="3.5.1.2" evidence="2"/>
<keyword evidence="1 2" id="KW-0315">Glutamine amidotransferase</keyword>
<dbReference type="EMBL" id="JXYS01000002">
    <property type="protein sequence ID" value="KJF18941.1"/>
    <property type="molecule type" value="Genomic_DNA"/>
</dbReference>
<feature type="active site" evidence="2">
    <location>
        <position position="194"/>
    </location>
</feature>
<keyword evidence="2" id="KW-0133">Cell shape</keyword>
<dbReference type="PATRIC" id="fig|1280514.3.peg.207"/>
<name>A0A0D8HPA5_9ACTN</name>
<keyword evidence="2" id="KW-0961">Cell wall biogenesis/degradation</keyword>
<dbReference type="OrthoDB" id="9782045at2"/>
<dbReference type="Proteomes" id="UP000032360">
    <property type="component" value="Unassembled WGS sequence"/>
</dbReference>
<keyword evidence="2" id="KW-0378">Hydrolase</keyword>
<dbReference type="PROSITE" id="PS51274">
    <property type="entry name" value="GATASE_COBBQ"/>
    <property type="match status" value="1"/>
</dbReference>
<dbReference type="STRING" id="1280514.AXFE_01450"/>
<dbReference type="HAMAP" id="MF_02213">
    <property type="entry name" value="Lipid_II_synth_GatD"/>
    <property type="match status" value="1"/>
</dbReference>
<dbReference type="PANTHER" id="PTHR21343">
    <property type="entry name" value="DETHIOBIOTIN SYNTHETASE"/>
    <property type="match status" value="1"/>
</dbReference>